<comment type="caution">
    <text evidence="2">The sequence shown here is derived from an EMBL/GenBank/DDBJ whole genome shotgun (WGS) entry which is preliminary data.</text>
</comment>
<feature type="compositionally biased region" description="Basic and acidic residues" evidence="1">
    <location>
        <begin position="45"/>
        <end position="55"/>
    </location>
</feature>
<dbReference type="OrthoDB" id="340962at2759"/>
<keyword evidence="3" id="KW-1185">Reference proteome</keyword>
<dbReference type="AlphaFoldDB" id="A0A9W8ALZ7"/>
<organism evidence="2 3">
    <name type="scientific">Tieghemiomyces parasiticus</name>
    <dbReference type="NCBI Taxonomy" id="78921"/>
    <lineage>
        <taxon>Eukaryota</taxon>
        <taxon>Fungi</taxon>
        <taxon>Fungi incertae sedis</taxon>
        <taxon>Zoopagomycota</taxon>
        <taxon>Kickxellomycotina</taxon>
        <taxon>Dimargaritomycetes</taxon>
        <taxon>Dimargaritales</taxon>
        <taxon>Dimargaritaceae</taxon>
        <taxon>Tieghemiomyces</taxon>
    </lineage>
</organism>
<name>A0A9W8ALZ7_9FUNG</name>
<accession>A0A9W8ALZ7</accession>
<evidence type="ECO:0000313" key="3">
    <source>
        <dbReference type="Proteomes" id="UP001150569"/>
    </source>
</evidence>
<dbReference type="EMBL" id="JANBPT010000007">
    <property type="protein sequence ID" value="KAJ1930454.1"/>
    <property type="molecule type" value="Genomic_DNA"/>
</dbReference>
<protein>
    <submittedName>
        <fullName evidence="2">Uncharacterized protein</fullName>
    </submittedName>
</protein>
<gene>
    <name evidence="2" type="ORF">IWQ60_000320</name>
</gene>
<feature type="non-terminal residue" evidence="2">
    <location>
        <position position="79"/>
    </location>
</feature>
<sequence length="79" mass="9165">MATSAPLYEQTSQYRNWRFSPEKLHEIRKLTNQAGIERARRNIKAEENEQQHREAATPAIPAKPEGDINYLSLEDELTL</sequence>
<reference evidence="2" key="1">
    <citation type="submission" date="2022-07" db="EMBL/GenBank/DDBJ databases">
        <title>Phylogenomic reconstructions and comparative analyses of Kickxellomycotina fungi.</title>
        <authorList>
            <person name="Reynolds N.K."/>
            <person name="Stajich J.E."/>
            <person name="Barry K."/>
            <person name="Grigoriev I.V."/>
            <person name="Crous P."/>
            <person name="Smith M.E."/>
        </authorList>
    </citation>
    <scope>NUCLEOTIDE SEQUENCE</scope>
    <source>
        <strain evidence="2">RSA 861</strain>
    </source>
</reference>
<dbReference type="Proteomes" id="UP001150569">
    <property type="component" value="Unassembled WGS sequence"/>
</dbReference>
<evidence type="ECO:0000313" key="2">
    <source>
        <dbReference type="EMBL" id="KAJ1930454.1"/>
    </source>
</evidence>
<proteinExistence type="predicted"/>
<evidence type="ECO:0000256" key="1">
    <source>
        <dbReference type="SAM" id="MobiDB-lite"/>
    </source>
</evidence>
<feature type="region of interest" description="Disordered" evidence="1">
    <location>
        <begin position="45"/>
        <end position="67"/>
    </location>
</feature>